<protein>
    <submittedName>
        <fullName evidence="6">Toxin-like peptide</fullName>
    </submittedName>
</protein>
<accession>H7CEK9</accession>
<dbReference type="Pfam" id="PF07740">
    <property type="entry name" value="Toxin_12"/>
    <property type="match status" value="1"/>
</dbReference>
<name>H7CEK9_GRARO</name>
<evidence type="ECO:0000256" key="1">
    <source>
        <dbReference type="ARBA" id="ARBA00004613"/>
    </source>
</evidence>
<evidence type="ECO:0000256" key="2">
    <source>
        <dbReference type="ARBA" id="ARBA00022525"/>
    </source>
</evidence>
<dbReference type="GO" id="GO:0008200">
    <property type="term" value="F:ion channel inhibitor activity"/>
    <property type="evidence" value="ECO:0007669"/>
    <property type="project" value="InterPro"/>
</dbReference>
<dbReference type="InterPro" id="IPR011696">
    <property type="entry name" value="Huwentoxin-1"/>
</dbReference>
<keyword evidence="4" id="KW-1015">Disulfide bond</keyword>
<dbReference type="AlphaFoldDB" id="H7CEK9"/>
<feature type="signal peptide" evidence="5">
    <location>
        <begin position="1"/>
        <end position="21"/>
    </location>
</feature>
<keyword evidence="3" id="KW-0800">Toxin</keyword>
<reference evidence="6" key="1">
    <citation type="submission" date="2011-09" db="EMBL/GenBank/DDBJ databases">
        <title>Molecular cloning and sequence analysis of the cDNAs encoding toxin-like peptides from the venom glands of tarantula Grammostola rosea.</title>
        <authorList>
            <person name="Kimura T."/>
            <person name="Ono S."/>
            <person name="Kubo T."/>
        </authorList>
    </citation>
    <scope>NUCLEOTIDE SEQUENCE</scope>
    <source>
        <tissue evidence="6">Venom gland</tissue>
    </source>
</reference>
<proteinExistence type="evidence at transcript level"/>
<evidence type="ECO:0000313" key="6">
    <source>
        <dbReference type="EMBL" id="BAL72765.1"/>
    </source>
</evidence>
<keyword evidence="5" id="KW-0732">Signal</keyword>
<dbReference type="ArachnoServer" id="AS002072">
    <property type="toxin name" value="M-theraphotoxin-Gr1d"/>
</dbReference>
<feature type="chain" id="PRO_5003609405" evidence="5">
    <location>
        <begin position="22"/>
        <end position="82"/>
    </location>
</feature>
<organism evidence="6">
    <name type="scientific">Grammostola rosea</name>
    <name type="common">Chilean rose tarantula</name>
    <name type="synonym">Grammostola spatulata</name>
    <dbReference type="NCBI Taxonomy" id="432528"/>
    <lineage>
        <taxon>Eukaryota</taxon>
        <taxon>Metazoa</taxon>
        <taxon>Ecdysozoa</taxon>
        <taxon>Arthropoda</taxon>
        <taxon>Chelicerata</taxon>
        <taxon>Arachnida</taxon>
        <taxon>Araneae</taxon>
        <taxon>Mygalomorphae</taxon>
        <taxon>Avicularoidea</taxon>
        <taxon>Theraphosidae</taxon>
        <taxon>Grammostola</taxon>
    </lineage>
</organism>
<keyword evidence="2" id="KW-0964">Secreted</keyword>
<evidence type="ECO:0000256" key="3">
    <source>
        <dbReference type="ARBA" id="ARBA00022656"/>
    </source>
</evidence>
<sequence>MKTSVVFVIAGLALLSVVCYASELKEQSSINEVLSTIFHFEQPEERGCLEFWWKCNPNDDKCCRPKLKCNKLFKLCNISIGK</sequence>
<dbReference type="EMBL" id="AB671307">
    <property type="protein sequence ID" value="BAL72765.1"/>
    <property type="molecule type" value="mRNA"/>
</dbReference>
<dbReference type="SUPFAM" id="SSF57059">
    <property type="entry name" value="omega toxin-like"/>
    <property type="match status" value="1"/>
</dbReference>
<evidence type="ECO:0000256" key="4">
    <source>
        <dbReference type="ARBA" id="ARBA00023157"/>
    </source>
</evidence>
<dbReference type="GO" id="GO:0005576">
    <property type="term" value="C:extracellular region"/>
    <property type="evidence" value="ECO:0007669"/>
    <property type="project" value="UniProtKB-SubCell"/>
</dbReference>
<evidence type="ECO:0000256" key="5">
    <source>
        <dbReference type="SAM" id="SignalP"/>
    </source>
</evidence>
<dbReference type="GO" id="GO:0090729">
    <property type="term" value="F:toxin activity"/>
    <property type="evidence" value="ECO:0007669"/>
    <property type="project" value="UniProtKB-KW"/>
</dbReference>
<dbReference type="SMR" id="H7CEK9"/>
<comment type="subcellular location">
    <subcellularLocation>
        <location evidence="1">Secreted</location>
    </subcellularLocation>
</comment>
<gene>
    <name evidence="6" type="primary">GTx2-4</name>
</gene>